<dbReference type="OrthoDB" id="1420916at2"/>
<evidence type="ECO:0000259" key="2">
    <source>
        <dbReference type="Pfam" id="PF10099"/>
    </source>
</evidence>
<dbReference type="PANTHER" id="PTHR37461">
    <property type="entry name" value="ANTI-SIGMA-K FACTOR RSKA"/>
    <property type="match status" value="1"/>
</dbReference>
<keyword evidence="4" id="KW-1185">Reference proteome</keyword>
<dbReference type="Pfam" id="PF10099">
    <property type="entry name" value="RskA_C"/>
    <property type="match status" value="1"/>
</dbReference>
<feature type="transmembrane region" description="Helical" evidence="1">
    <location>
        <begin position="109"/>
        <end position="128"/>
    </location>
</feature>
<dbReference type="GO" id="GO:0016989">
    <property type="term" value="F:sigma factor antagonist activity"/>
    <property type="evidence" value="ECO:0007669"/>
    <property type="project" value="TreeGrafter"/>
</dbReference>
<dbReference type="RefSeq" id="WP_131329199.1">
    <property type="nucleotide sequence ID" value="NZ_CP044016.1"/>
</dbReference>
<name>A0A5P2G3B8_9BACT</name>
<dbReference type="GO" id="GO:0005886">
    <property type="term" value="C:plasma membrane"/>
    <property type="evidence" value="ECO:0007669"/>
    <property type="project" value="InterPro"/>
</dbReference>
<dbReference type="EMBL" id="CP044016">
    <property type="protein sequence ID" value="QES88312.1"/>
    <property type="molecule type" value="Genomic_DNA"/>
</dbReference>
<reference evidence="3 4" key="1">
    <citation type="submission" date="2019-09" db="EMBL/GenBank/DDBJ databases">
        <title>Complete genome sequence of Arachidicoccus sp. B3-10 isolated from apple orchard soil.</title>
        <authorList>
            <person name="Kim H.S."/>
            <person name="Han K.-I."/>
            <person name="Suh M.K."/>
            <person name="Lee K.C."/>
            <person name="Eom M.K."/>
            <person name="Kim J.-S."/>
            <person name="Kang S.W."/>
            <person name="Sin Y."/>
            <person name="Lee J.-S."/>
        </authorList>
    </citation>
    <scope>NUCLEOTIDE SEQUENCE [LARGE SCALE GENOMIC DNA]</scope>
    <source>
        <strain evidence="3 4">B3-10</strain>
    </source>
</reference>
<keyword evidence="1" id="KW-0472">Membrane</keyword>
<gene>
    <name evidence="3" type="ORF">E0W69_006400</name>
</gene>
<keyword evidence="1" id="KW-0812">Transmembrane</keyword>
<evidence type="ECO:0000313" key="3">
    <source>
        <dbReference type="EMBL" id="QES88312.1"/>
    </source>
</evidence>
<dbReference type="AlphaFoldDB" id="A0A5P2G3B8"/>
<keyword evidence="1" id="KW-1133">Transmembrane helix</keyword>
<evidence type="ECO:0000313" key="4">
    <source>
        <dbReference type="Proteomes" id="UP000292424"/>
    </source>
</evidence>
<dbReference type="KEGG" id="arac:E0W69_006400"/>
<dbReference type="InterPro" id="IPR051474">
    <property type="entry name" value="Anti-sigma-K/W_factor"/>
</dbReference>
<dbReference type="GO" id="GO:0006417">
    <property type="term" value="P:regulation of translation"/>
    <property type="evidence" value="ECO:0007669"/>
    <property type="project" value="TreeGrafter"/>
</dbReference>
<dbReference type="Proteomes" id="UP000292424">
    <property type="component" value="Chromosome"/>
</dbReference>
<sequence length="268" mass="29851">MDIKAYILSGIIETYVLGIATESEVSELLSLAAQYPEIRLAIDACESNFENALLKNPIEPPIGLKEKIWSEITKDNMVNESDISVTSEKSEISSQIPTQQSTVSIWNKWLLAASIIGILICLGFIYNYQKQNKEYALQIGKLKYKGKKIEEENNILQLISLPTVNKVVLNGVATHANNMATVYWDSISKAAYLVLNNLPQPPTDKQYQLWALVDGKPIDAGLYNSETTINHIQKLKNVLHADMFAITMEPKGGSKSPTMEQMYVAGKL</sequence>
<proteinExistence type="predicted"/>
<organism evidence="3 4">
    <name type="scientific">Rhizosphaericola mali</name>
    <dbReference type="NCBI Taxonomy" id="2545455"/>
    <lineage>
        <taxon>Bacteria</taxon>
        <taxon>Pseudomonadati</taxon>
        <taxon>Bacteroidota</taxon>
        <taxon>Chitinophagia</taxon>
        <taxon>Chitinophagales</taxon>
        <taxon>Chitinophagaceae</taxon>
        <taxon>Rhizosphaericola</taxon>
    </lineage>
</organism>
<evidence type="ECO:0000256" key="1">
    <source>
        <dbReference type="SAM" id="Phobius"/>
    </source>
</evidence>
<dbReference type="PANTHER" id="PTHR37461:SF1">
    <property type="entry name" value="ANTI-SIGMA-K FACTOR RSKA"/>
    <property type="match status" value="1"/>
</dbReference>
<protein>
    <submittedName>
        <fullName evidence="3">Anti-sigma factor</fullName>
    </submittedName>
</protein>
<feature type="domain" description="Anti-sigma K factor RskA C-terminal" evidence="2">
    <location>
        <begin position="171"/>
        <end position="258"/>
    </location>
</feature>
<accession>A0A5P2G3B8</accession>
<dbReference type="InterPro" id="IPR018764">
    <property type="entry name" value="RskA_C"/>
</dbReference>